<dbReference type="OrthoDB" id="427886at2759"/>
<name>A0A2T9ZKQ2_9FUNG</name>
<dbReference type="AlphaFoldDB" id="A0A2T9ZKQ2"/>
<organism evidence="5 6">
    <name type="scientific">Smittium megazygosporum</name>
    <dbReference type="NCBI Taxonomy" id="133381"/>
    <lineage>
        <taxon>Eukaryota</taxon>
        <taxon>Fungi</taxon>
        <taxon>Fungi incertae sedis</taxon>
        <taxon>Zoopagomycota</taxon>
        <taxon>Kickxellomycotina</taxon>
        <taxon>Harpellomycetes</taxon>
        <taxon>Harpellales</taxon>
        <taxon>Legeriomycetaceae</taxon>
        <taxon>Smittium</taxon>
    </lineage>
</organism>
<dbReference type="Pfam" id="PF08698">
    <property type="entry name" value="Fcf2"/>
    <property type="match status" value="1"/>
</dbReference>
<feature type="domain" description="Fcf2 pre-rRNA processing C-terminal" evidence="4">
    <location>
        <begin position="109"/>
        <end position="203"/>
    </location>
</feature>
<evidence type="ECO:0000256" key="3">
    <source>
        <dbReference type="SAM" id="MobiDB-lite"/>
    </source>
</evidence>
<protein>
    <recommendedName>
        <fullName evidence="4">Fcf2 pre-rRNA processing C-terminal domain-containing protein</fullName>
    </recommendedName>
</protein>
<evidence type="ECO:0000259" key="4">
    <source>
        <dbReference type="Pfam" id="PF08698"/>
    </source>
</evidence>
<accession>A0A2T9ZKQ2</accession>
<dbReference type="EMBL" id="MBFS01000028">
    <property type="protein sequence ID" value="PVV05196.1"/>
    <property type="molecule type" value="Genomic_DNA"/>
</dbReference>
<feature type="region of interest" description="Disordered" evidence="3">
    <location>
        <begin position="73"/>
        <end position="114"/>
    </location>
</feature>
<dbReference type="Proteomes" id="UP000245609">
    <property type="component" value="Unassembled WGS sequence"/>
</dbReference>
<keyword evidence="2" id="KW-0539">Nucleus</keyword>
<evidence type="ECO:0000313" key="6">
    <source>
        <dbReference type="Proteomes" id="UP000245609"/>
    </source>
</evidence>
<dbReference type="STRING" id="133381.A0A2T9ZKQ2"/>
<feature type="compositionally biased region" description="Polar residues" evidence="3">
    <location>
        <begin position="16"/>
        <end position="26"/>
    </location>
</feature>
<evidence type="ECO:0000256" key="1">
    <source>
        <dbReference type="ARBA" id="ARBA00004604"/>
    </source>
</evidence>
<reference evidence="5 6" key="1">
    <citation type="journal article" date="2018" name="MBio">
        <title>Comparative Genomics Reveals the Core Gene Toolbox for the Fungus-Insect Symbiosis.</title>
        <authorList>
            <person name="Wang Y."/>
            <person name="Stata M."/>
            <person name="Wang W."/>
            <person name="Stajich J.E."/>
            <person name="White M.M."/>
            <person name="Moncalvo J.M."/>
        </authorList>
    </citation>
    <scope>NUCLEOTIDE SEQUENCE [LARGE SCALE GENOMIC DNA]</scope>
    <source>
        <strain evidence="5 6">SC-DP-2</strain>
    </source>
</reference>
<dbReference type="PANTHER" id="PTHR21686">
    <property type="entry name" value="DEOXYNUCLEOTIDYLTRANSFERASE TERMINAL-INTERACTING PROTEIN 2"/>
    <property type="match status" value="1"/>
</dbReference>
<dbReference type="PANTHER" id="PTHR21686:SF12">
    <property type="entry name" value="DEOXYNUCLEOTIDYLTRANSFERASE TERMINAL-INTERACTING PROTEIN 2"/>
    <property type="match status" value="1"/>
</dbReference>
<feature type="region of interest" description="Disordered" evidence="3">
    <location>
        <begin position="13"/>
        <end position="36"/>
    </location>
</feature>
<feature type="compositionally biased region" description="Basic and acidic residues" evidence="3">
    <location>
        <begin position="82"/>
        <end position="95"/>
    </location>
</feature>
<comment type="caution">
    <text evidence="5">The sequence shown here is derived from an EMBL/GenBank/DDBJ whole genome shotgun (WGS) entry which is preliminary data.</text>
</comment>
<dbReference type="GO" id="GO:0003723">
    <property type="term" value="F:RNA binding"/>
    <property type="evidence" value="ECO:0007669"/>
    <property type="project" value="TreeGrafter"/>
</dbReference>
<evidence type="ECO:0000256" key="2">
    <source>
        <dbReference type="ARBA" id="ARBA00023242"/>
    </source>
</evidence>
<dbReference type="GO" id="GO:0005730">
    <property type="term" value="C:nucleolus"/>
    <property type="evidence" value="ECO:0007669"/>
    <property type="project" value="UniProtKB-SubCell"/>
</dbReference>
<dbReference type="InterPro" id="IPR039883">
    <property type="entry name" value="Fcf2/DNTTIP2"/>
</dbReference>
<comment type="subcellular location">
    <subcellularLocation>
        <location evidence="1">Nucleus</location>
        <location evidence="1">Nucleolus</location>
    </subcellularLocation>
</comment>
<dbReference type="GO" id="GO:0006396">
    <property type="term" value="P:RNA processing"/>
    <property type="evidence" value="ECO:0007669"/>
    <property type="project" value="TreeGrafter"/>
</dbReference>
<gene>
    <name evidence="5" type="ORF">BB560_000295</name>
</gene>
<proteinExistence type="predicted"/>
<keyword evidence="6" id="KW-1185">Reference proteome</keyword>
<sequence>MSNPTLDQLLKEARSALSNTHQSLPKENSDSSSVLSKSSVISLLNRYSEKTSGLNENSAISLNKSDSAVNVSFNNEKLASTRSEDPLKNKRRDPTIRPPHKSVQKKDKQETTGPKWFDMKAPQITEEIKRDLHVLKMRNVLDPKRFYKRDSKRSEIPKYFQFGTIIEGPTEFYSARLTRKQRKATIVEELMADSNSRQYYKRKYSEIQKNLQSGGKNFYRKLQKKR</sequence>
<evidence type="ECO:0000313" key="5">
    <source>
        <dbReference type="EMBL" id="PVV05196.1"/>
    </source>
</evidence>
<dbReference type="InterPro" id="IPR014810">
    <property type="entry name" value="Fcf2_C"/>
</dbReference>